<dbReference type="CDD" id="cd02440">
    <property type="entry name" value="AdoMet_MTases"/>
    <property type="match status" value="1"/>
</dbReference>
<keyword evidence="4 10" id="KW-0808">Transferase</keyword>
<accession>A0ABR1AZA3</accession>
<evidence type="ECO:0000256" key="3">
    <source>
        <dbReference type="ARBA" id="ARBA00022664"/>
    </source>
</evidence>
<dbReference type="InterPro" id="IPR029063">
    <property type="entry name" value="SAM-dependent_MTases_sf"/>
</dbReference>
<comment type="catalytic activity">
    <reaction evidence="9">
        <text>a 5'-end (5'-triphosphoguanosine)-ribonucleoside in mRNA + S-adenosyl-L-methionine = a 5'-end (N(7)-methyl 5'-triphosphoguanosine)-ribonucleoside in mRNA + S-adenosyl-L-homocysteine</text>
        <dbReference type="Rhea" id="RHEA:67008"/>
        <dbReference type="Rhea" id="RHEA-COMP:17166"/>
        <dbReference type="Rhea" id="RHEA-COMP:17167"/>
        <dbReference type="ChEBI" id="CHEBI:57856"/>
        <dbReference type="ChEBI" id="CHEBI:59789"/>
        <dbReference type="ChEBI" id="CHEBI:156461"/>
        <dbReference type="ChEBI" id="CHEBI:167617"/>
        <dbReference type="EC" id="2.1.1.56"/>
    </reaction>
</comment>
<sequence>METNPNKRKRNVADENAEEETHNNKKKIVELDNEKNDDLLQDKESVEDKNKTSTSEPVQFAEIVAAHYNSLESHKDYKRKFSKIYYLRNFNNFIKSILIKDSVMSILDGKQYLNVLDMCCGKGGDIIKWIKTNARYLICADIAERSLELCKERLEHLTKVRLCTLYKDPSIKFDVVSSQFSFHYSFESLPQVECMLQNASERLKPGGIFIGTIPNSNEIVKRLRMAKTNSFGNDLYSLEMCSSEPYPLFGAKYNFYLEGVLNCPEFLVYFPLLEKLAAKFGLILLQRKRFDDMFEEKRNDSEAKLLLRKINALEGYPPRENERLYRPEEDYKIAKTYWEQHGSKLRERGIRITTISQSEWEVITLYELFIFQKKKT</sequence>
<dbReference type="PANTHER" id="PTHR12189">
    <property type="entry name" value="MRNA GUANINE-7- METHYLTRANSFERASE"/>
    <property type="match status" value="1"/>
</dbReference>
<comment type="caution">
    <text evidence="13">The sequence shown here is derived from an EMBL/GenBank/DDBJ whole genome shotgun (WGS) entry which is preliminary data.</text>
</comment>
<proteinExistence type="inferred from homology"/>
<evidence type="ECO:0000256" key="7">
    <source>
        <dbReference type="ARBA" id="ARBA00023042"/>
    </source>
</evidence>
<evidence type="ECO:0000256" key="2">
    <source>
        <dbReference type="ARBA" id="ARBA00022603"/>
    </source>
</evidence>
<feature type="region of interest" description="Disordered" evidence="11">
    <location>
        <begin position="1"/>
        <end position="54"/>
    </location>
</feature>
<dbReference type="InterPro" id="IPR016899">
    <property type="entry name" value="mRNA_G-N7_MeTrfase_euk"/>
</dbReference>
<dbReference type="InterPro" id="IPR004971">
    <property type="entry name" value="mRNA_G-N7_MeTrfase_dom"/>
</dbReference>
<evidence type="ECO:0000256" key="10">
    <source>
        <dbReference type="PIRNR" id="PIRNR028762"/>
    </source>
</evidence>
<evidence type="ECO:0000313" key="13">
    <source>
        <dbReference type="EMBL" id="KAK6631881.1"/>
    </source>
</evidence>
<gene>
    <name evidence="13" type="ORF">RUM44_006911</name>
</gene>
<dbReference type="SUPFAM" id="SSF53335">
    <property type="entry name" value="S-adenosyl-L-methionine-dependent methyltransferases"/>
    <property type="match status" value="1"/>
</dbReference>
<reference evidence="13 14" key="1">
    <citation type="submission" date="2023-09" db="EMBL/GenBank/DDBJ databases">
        <title>Genomes of two closely related lineages of the louse Polyplax serrata with different host specificities.</title>
        <authorList>
            <person name="Martinu J."/>
            <person name="Tarabai H."/>
            <person name="Stefka J."/>
            <person name="Hypsa V."/>
        </authorList>
    </citation>
    <scope>NUCLEOTIDE SEQUENCE [LARGE SCALE GENOMIC DNA]</scope>
    <source>
        <strain evidence="13">98ZLc_SE</strain>
    </source>
</reference>
<keyword evidence="2 10" id="KW-0489">Methyltransferase</keyword>
<dbReference type="EC" id="2.1.1.56" evidence="10"/>
<dbReference type="Gene3D" id="3.40.50.150">
    <property type="entry name" value="Vaccinia Virus protein VP39"/>
    <property type="match status" value="1"/>
</dbReference>
<evidence type="ECO:0000256" key="4">
    <source>
        <dbReference type="ARBA" id="ARBA00022679"/>
    </source>
</evidence>
<dbReference type="PROSITE" id="PS51562">
    <property type="entry name" value="RNA_CAP0_MT"/>
    <property type="match status" value="1"/>
</dbReference>
<feature type="compositionally biased region" description="Basic residues" evidence="11">
    <location>
        <begin position="1"/>
        <end position="10"/>
    </location>
</feature>
<protein>
    <recommendedName>
        <fullName evidence="10">mRNA cap guanine-N(7) methyltransferase</fullName>
        <ecNumber evidence="10">2.1.1.56</ecNumber>
    </recommendedName>
    <alternativeName>
        <fullName evidence="10">mRNA (guanine-N(7))-methyltransferase</fullName>
    </alternativeName>
    <alternativeName>
        <fullName evidence="10">mRNA cap methyltransferase</fullName>
    </alternativeName>
</protein>
<keyword evidence="14" id="KW-1185">Reference proteome</keyword>
<keyword evidence="6 10" id="KW-0694">RNA-binding</keyword>
<feature type="compositionally biased region" description="Basic and acidic residues" evidence="11">
    <location>
        <begin position="19"/>
        <end position="51"/>
    </location>
</feature>
<dbReference type="Proteomes" id="UP001359485">
    <property type="component" value="Unassembled WGS sequence"/>
</dbReference>
<evidence type="ECO:0000256" key="11">
    <source>
        <dbReference type="SAM" id="MobiDB-lite"/>
    </source>
</evidence>
<dbReference type="PIRSF" id="PIRSF028762">
    <property type="entry name" value="ABD1"/>
    <property type="match status" value="1"/>
</dbReference>
<name>A0ABR1AZA3_POLSC</name>
<evidence type="ECO:0000256" key="1">
    <source>
        <dbReference type="ARBA" id="ARBA00004123"/>
    </source>
</evidence>
<comment type="subcellular location">
    <subcellularLocation>
        <location evidence="1 10">Nucleus</location>
    </subcellularLocation>
</comment>
<keyword evidence="5 10" id="KW-0949">S-adenosyl-L-methionine</keyword>
<evidence type="ECO:0000256" key="9">
    <source>
        <dbReference type="ARBA" id="ARBA00044712"/>
    </source>
</evidence>
<dbReference type="EMBL" id="JAWJWF010000005">
    <property type="protein sequence ID" value="KAK6631881.1"/>
    <property type="molecule type" value="Genomic_DNA"/>
</dbReference>
<dbReference type="Pfam" id="PF03291">
    <property type="entry name" value="mRNA_G-N7_MeTrfase"/>
    <property type="match status" value="1"/>
</dbReference>
<evidence type="ECO:0000256" key="8">
    <source>
        <dbReference type="ARBA" id="ARBA00023242"/>
    </source>
</evidence>
<keyword evidence="8 10" id="KW-0539">Nucleus</keyword>
<feature type="domain" description="MRNA cap 0 methyltransferase" evidence="12">
    <location>
        <begin position="82"/>
        <end position="374"/>
    </location>
</feature>
<comment type="similarity">
    <text evidence="10">Belongs to the class I-like SAM-binding methyltransferase superfamily. mRNA cap 0 methyltransferase family.</text>
</comment>
<dbReference type="InterPro" id="IPR039753">
    <property type="entry name" value="RG7MT1"/>
</dbReference>
<organism evidence="13 14">
    <name type="scientific">Polyplax serrata</name>
    <name type="common">Common mouse louse</name>
    <dbReference type="NCBI Taxonomy" id="468196"/>
    <lineage>
        <taxon>Eukaryota</taxon>
        <taxon>Metazoa</taxon>
        <taxon>Ecdysozoa</taxon>
        <taxon>Arthropoda</taxon>
        <taxon>Hexapoda</taxon>
        <taxon>Insecta</taxon>
        <taxon>Pterygota</taxon>
        <taxon>Neoptera</taxon>
        <taxon>Paraneoptera</taxon>
        <taxon>Psocodea</taxon>
        <taxon>Troctomorpha</taxon>
        <taxon>Phthiraptera</taxon>
        <taxon>Anoplura</taxon>
        <taxon>Polyplacidae</taxon>
        <taxon>Polyplax</taxon>
    </lineage>
</organism>
<evidence type="ECO:0000256" key="5">
    <source>
        <dbReference type="ARBA" id="ARBA00022691"/>
    </source>
</evidence>
<evidence type="ECO:0000259" key="12">
    <source>
        <dbReference type="PROSITE" id="PS51562"/>
    </source>
</evidence>
<evidence type="ECO:0000256" key="6">
    <source>
        <dbReference type="ARBA" id="ARBA00022884"/>
    </source>
</evidence>
<evidence type="ECO:0000313" key="14">
    <source>
        <dbReference type="Proteomes" id="UP001359485"/>
    </source>
</evidence>
<keyword evidence="3 10" id="KW-0507">mRNA processing</keyword>
<dbReference type="PANTHER" id="PTHR12189:SF2">
    <property type="entry name" value="MRNA CAP GUANINE-N7 METHYLTRANSFERASE"/>
    <property type="match status" value="1"/>
</dbReference>
<keyword evidence="7 10" id="KW-0506">mRNA capping</keyword>